<reference evidence="1" key="1">
    <citation type="submission" date="2013-12" db="EMBL/GenBank/DDBJ databases">
        <title>A Varibaculum cambriense genome reconstructed from a premature infant gut community with otherwise low bacterial novelty that shifts toward anaerobic metabolism during the third week of life.</title>
        <authorList>
            <person name="Brown C.T."/>
            <person name="Sharon I."/>
            <person name="Thomas B.C."/>
            <person name="Castelle C.J."/>
            <person name="Morowitz M.J."/>
            <person name="Banfield J.F."/>
        </authorList>
    </citation>
    <scope>NUCLEOTIDE SEQUENCE</scope>
</reference>
<accession>W1WY07</accession>
<organism evidence="1">
    <name type="scientific">human gut metagenome</name>
    <dbReference type="NCBI Taxonomy" id="408170"/>
    <lineage>
        <taxon>unclassified sequences</taxon>
        <taxon>metagenomes</taxon>
        <taxon>organismal metagenomes</taxon>
    </lineage>
</organism>
<dbReference type="EMBL" id="AZMM01018170">
    <property type="protein sequence ID" value="ETJ23112.1"/>
    <property type="molecule type" value="Genomic_DNA"/>
</dbReference>
<dbReference type="AlphaFoldDB" id="W1WY07"/>
<sequence length="37" mass="4196">VTYKKSLKSGYINITKGLLIDEKVVKNPTSKLINIYI</sequence>
<comment type="caution">
    <text evidence="1">The sequence shown here is derived from an EMBL/GenBank/DDBJ whole genome shotgun (WGS) entry which is preliminary data.</text>
</comment>
<feature type="non-terminal residue" evidence="1">
    <location>
        <position position="1"/>
    </location>
</feature>
<evidence type="ECO:0000313" key="1">
    <source>
        <dbReference type="EMBL" id="ETJ23112.1"/>
    </source>
</evidence>
<protein>
    <submittedName>
        <fullName evidence="1">Uncharacterized protein</fullName>
    </submittedName>
</protein>
<proteinExistence type="predicted"/>
<gene>
    <name evidence="1" type="ORF">Q604_UNBC18170G0001</name>
</gene>
<name>W1WY07_9ZZZZ</name>